<comment type="caution">
    <text evidence="2">The sequence shown here is derived from an EMBL/GenBank/DDBJ whole genome shotgun (WGS) entry which is preliminary data.</text>
</comment>
<proteinExistence type="predicted"/>
<evidence type="ECO:0000313" key="3">
    <source>
        <dbReference type="Proteomes" id="UP000321055"/>
    </source>
</evidence>
<reference evidence="2 3" key="1">
    <citation type="submission" date="2018-09" db="EMBL/GenBank/DDBJ databases">
        <title>Metagenome Assembled Genomes from an Advanced Water Purification Facility.</title>
        <authorList>
            <person name="Stamps B.W."/>
            <person name="Spear J.R."/>
        </authorList>
    </citation>
    <scope>NUCLEOTIDE SEQUENCE [LARGE SCALE GENOMIC DNA]</scope>
    <source>
        <strain evidence="2">Bin_54_1</strain>
    </source>
</reference>
<dbReference type="InterPro" id="IPR011990">
    <property type="entry name" value="TPR-like_helical_dom_sf"/>
</dbReference>
<dbReference type="Proteomes" id="UP000321055">
    <property type="component" value="Unassembled WGS sequence"/>
</dbReference>
<protein>
    <submittedName>
        <fullName evidence="2">TIR domain-containing protein</fullName>
    </submittedName>
</protein>
<evidence type="ECO:0000313" key="2">
    <source>
        <dbReference type="EMBL" id="TXI29935.1"/>
    </source>
</evidence>
<dbReference type="EMBL" id="SSFX01000024">
    <property type="protein sequence ID" value="TXI29935.1"/>
    <property type="molecule type" value="Genomic_DNA"/>
</dbReference>
<dbReference type="InterPro" id="IPR027417">
    <property type="entry name" value="P-loop_NTPase"/>
</dbReference>
<evidence type="ECO:0000259" key="1">
    <source>
        <dbReference type="PROSITE" id="PS51534"/>
    </source>
</evidence>
<dbReference type="Gene3D" id="1.25.40.10">
    <property type="entry name" value="Tetratricopeptide repeat domain"/>
    <property type="match status" value="1"/>
</dbReference>
<accession>A0A5C7VZS0</accession>
<dbReference type="SUPFAM" id="SSF52540">
    <property type="entry name" value="P-loop containing nucleoside triphosphate hydrolases"/>
    <property type="match status" value="1"/>
</dbReference>
<dbReference type="AlphaFoldDB" id="A0A5C7VZS0"/>
<sequence length="958" mass="109147">MPKVFISYSHDSKEHCQQVLGLADCLNENDVDCDIDQYINGSPPEGWPLWMERMLEDSTYVLVICTETYLNRVKRQEKPGTGKGVKWESLLTYQDIYDNDSLNRKFVPVIFKVTDAAFIPKPLRAFTHYDLSRSGNYEMMCRYLTGQPLVVKPNPKSKLHLPPSNVQTASTPIRSDRLPTVKGEFFGREAELKLLNEAWVDDGTRIIQFIAPGGTGKTKLLRHWLDHTNDIDALIAWSFYSQGSSEDKQVSASPFFSHTFEKLGSNRSLSSFTTEEDKGEHLADLLRQQRCVLVLDGLEPLQHAGKGMRGELKDRAIRQLLRSLAGQNNGLCIITTRIAVHELSDRAHVIAQNLQNIAPDDGVQLLQSLGVKGSRKELEKAVTEYGCHALALSLLGNVLRLRHKGDVLKRDTLRDLVKADGNRESRHAFKVMQAYEEWFAGEPELALLYLLGLFDHPIGQDVLKVLWDKQIPNLTAGISEDDWLETIITLREEHHLLSQHVKTDGALDNQLDCHPLIREYFGRQLREKQPDAWRQGHTRLYEYYKALPKKEFPDTLEEMQPLFNAVAHGCAAELYQLVIEEVYWLRIKRKGDHYLTNKLGAFSDDLAAVAHFFVTLWSKVVESLDDKWRFGVFGWAGYNLHALARLHESLESAYLAYDLAFEKKKWDGCAGSALSISERLLTLGDLEKARIFSQRSIDSANQCIIFSNQKLLIIMIAAHAQHARVLHLEGETSLALDFFNRAMQLQQKRQPNYPQLYSQPGFFYCDLLLAQGKVLRALRLAKYAFKISRRADGGVGMGMSMLDIALDQLTHGRCFLLQNNFADTALWLDEAIQSFYKSMRQDDLPLGLLARAALYRDTCNPNHDFLRSRQDLQEVYDIAEPSGMRLHLTDYHLEMARLLIAERENPPRFPLEKGEPGGISLQEHVSKAAKLIEETGYKRRLPELQELQHKLSAISELP</sequence>
<organism evidence="2 3">
    <name type="scientific">Nitrosomonas oligotropha</name>
    <dbReference type="NCBI Taxonomy" id="42354"/>
    <lineage>
        <taxon>Bacteria</taxon>
        <taxon>Pseudomonadati</taxon>
        <taxon>Pseudomonadota</taxon>
        <taxon>Betaproteobacteria</taxon>
        <taxon>Nitrosomonadales</taxon>
        <taxon>Nitrosomonadaceae</taxon>
        <taxon>Nitrosomonas</taxon>
    </lineage>
</organism>
<dbReference type="Gene3D" id="3.40.50.10140">
    <property type="entry name" value="Toll/interleukin-1 receptor homology (TIR) domain"/>
    <property type="match status" value="1"/>
</dbReference>
<dbReference type="PROSITE" id="PS51534">
    <property type="entry name" value="SEFIR"/>
    <property type="match status" value="1"/>
</dbReference>
<feature type="domain" description="SEFIR" evidence="1">
    <location>
        <begin position="1"/>
        <end position="140"/>
    </location>
</feature>
<gene>
    <name evidence="2" type="ORF">E6Q60_02605</name>
</gene>
<dbReference type="Gene3D" id="3.40.50.300">
    <property type="entry name" value="P-loop containing nucleotide triphosphate hydrolases"/>
    <property type="match status" value="1"/>
</dbReference>
<dbReference type="InterPro" id="IPR013568">
    <property type="entry name" value="SEFIR_dom"/>
</dbReference>
<dbReference type="InterPro" id="IPR035897">
    <property type="entry name" value="Toll_tir_struct_dom_sf"/>
</dbReference>
<dbReference type="Pfam" id="PF08357">
    <property type="entry name" value="SEFIR"/>
    <property type="match status" value="1"/>
</dbReference>
<name>A0A5C7VZS0_9PROT</name>